<organism evidence="2 3">
    <name type="scientific">Aestuariibaculum sediminum</name>
    <dbReference type="NCBI Taxonomy" id="2770637"/>
    <lineage>
        <taxon>Bacteria</taxon>
        <taxon>Pseudomonadati</taxon>
        <taxon>Bacteroidota</taxon>
        <taxon>Flavobacteriia</taxon>
        <taxon>Flavobacteriales</taxon>
        <taxon>Flavobacteriaceae</taxon>
    </lineage>
</organism>
<evidence type="ECO:0000313" key="2">
    <source>
        <dbReference type="EMBL" id="MBD0831409.1"/>
    </source>
</evidence>
<comment type="caution">
    <text evidence="2">The sequence shown here is derived from an EMBL/GenBank/DDBJ whole genome shotgun (WGS) entry which is preliminary data.</text>
</comment>
<sequence length="387" mass="44054">MKHIFKLLVLLIAYSITAPSFAQQPNNDTHYFQVSPRIGYDFPTYNNNTPYIDYRGGVDLGLSLDYYFNWFGLGFDFDYIKNKPKSTYPTTNLFEANGTPIINFDLTENKITRIFYGIGPNFQYRNPNRKFTAELITRLGLASIKGGRLLLTDNPYTTLLNFHAGYDAKSVFSFKSQLRFTYSLNDNFGINAGAYYLHHYNVEELVDSALNISSGYYAFNTFNEEETSFHYLEQGGTEIREEPCDCDIYSVGFFAGITYKFNKRTKVCQVCGEDHYPRCCNTCGCGVTVTARDKYTNETLPNTDVALTDLNGNIIQSGTTNTYGVVVFNDVTPNDYIVKGKLYNLNLEETSIAKAEFKDCKADGNSIQKVIKYGDFKLYFKRKCGRV</sequence>
<feature type="chain" id="PRO_5035195168" description="Outer membrane protein beta-barrel domain-containing protein" evidence="1">
    <location>
        <begin position="23"/>
        <end position="387"/>
    </location>
</feature>
<dbReference type="SUPFAM" id="SSF49478">
    <property type="entry name" value="Cna protein B-type domain"/>
    <property type="match status" value="1"/>
</dbReference>
<gene>
    <name evidence="2" type="ORF">ICJ83_04605</name>
</gene>
<keyword evidence="1" id="KW-0732">Signal</keyword>
<dbReference type="AlphaFoldDB" id="A0A8J6Q1Y8"/>
<reference evidence="2 3" key="1">
    <citation type="submission" date="2020-09" db="EMBL/GenBank/DDBJ databases">
        <title>TT11 complete genome.</title>
        <authorList>
            <person name="Wu Z."/>
        </authorList>
    </citation>
    <scope>NUCLEOTIDE SEQUENCE [LARGE SCALE GENOMIC DNA]</scope>
    <source>
        <strain evidence="2 3">TT11</strain>
    </source>
</reference>
<evidence type="ECO:0008006" key="4">
    <source>
        <dbReference type="Google" id="ProtNLM"/>
    </source>
</evidence>
<proteinExistence type="predicted"/>
<evidence type="ECO:0000313" key="3">
    <source>
        <dbReference type="Proteomes" id="UP000600588"/>
    </source>
</evidence>
<dbReference type="Proteomes" id="UP000600588">
    <property type="component" value="Unassembled WGS sequence"/>
</dbReference>
<protein>
    <recommendedName>
        <fullName evidence="4">Outer membrane protein beta-barrel domain-containing protein</fullName>
    </recommendedName>
</protein>
<dbReference type="RefSeq" id="WP_188229169.1">
    <property type="nucleotide sequence ID" value="NZ_JACVXB010000001.1"/>
</dbReference>
<keyword evidence="3" id="KW-1185">Reference proteome</keyword>
<feature type="signal peptide" evidence="1">
    <location>
        <begin position="1"/>
        <end position="22"/>
    </location>
</feature>
<accession>A0A8J6Q1Y8</accession>
<name>A0A8J6Q1Y8_9FLAO</name>
<evidence type="ECO:0000256" key="1">
    <source>
        <dbReference type="SAM" id="SignalP"/>
    </source>
</evidence>
<dbReference type="EMBL" id="JACVXB010000001">
    <property type="protein sequence ID" value="MBD0831409.1"/>
    <property type="molecule type" value="Genomic_DNA"/>
</dbReference>
<dbReference type="InterPro" id="IPR013783">
    <property type="entry name" value="Ig-like_fold"/>
</dbReference>
<dbReference type="Gene3D" id="2.60.40.10">
    <property type="entry name" value="Immunoglobulins"/>
    <property type="match status" value="1"/>
</dbReference>